<organism evidence="1 2">
    <name type="scientific">Caerostris extrusa</name>
    <name type="common">Bark spider</name>
    <name type="synonym">Caerostris bankana</name>
    <dbReference type="NCBI Taxonomy" id="172846"/>
    <lineage>
        <taxon>Eukaryota</taxon>
        <taxon>Metazoa</taxon>
        <taxon>Ecdysozoa</taxon>
        <taxon>Arthropoda</taxon>
        <taxon>Chelicerata</taxon>
        <taxon>Arachnida</taxon>
        <taxon>Araneae</taxon>
        <taxon>Araneomorphae</taxon>
        <taxon>Entelegynae</taxon>
        <taxon>Araneoidea</taxon>
        <taxon>Araneidae</taxon>
        <taxon>Caerostris</taxon>
    </lineage>
</organism>
<dbReference type="AlphaFoldDB" id="A0AAV4MIT7"/>
<keyword evidence="2" id="KW-1185">Reference proteome</keyword>
<comment type="caution">
    <text evidence="1">The sequence shown here is derived from an EMBL/GenBank/DDBJ whole genome shotgun (WGS) entry which is preliminary data.</text>
</comment>
<evidence type="ECO:0000313" key="1">
    <source>
        <dbReference type="EMBL" id="GIX71532.1"/>
    </source>
</evidence>
<proteinExistence type="predicted"/>
<evidence type="ECO:0000313" key="2">
    <source>
        <dbReference type="Proteomes" id="UP001054945"/>
    </source>
</evidence>
<name>A0AAV4MIT7_CAEEX</name>
<dbReference type="Proteomes" id="UP001054945">
    <property type="component" value="Unassembled WGS sequence"/>
</dbReference>
<sequence length="95" mass="10824">MLQSSNQVLWIEISKEPELIHLLKNLDAYTSMLQSIKQVLWTSQSKELGWNFEAFAFGSGLMPLLKKLDSYTSMLQSSNQVLGLRSPKNLNLYTS</sequence>
<dbReference type="EMBL" id="BPLR01002229">
    <property type="protein sequence ID" value="GIX71532.1"/>
    <property type="molecule type" value="Genomic_DNA"/>
</dbReference>
<gene>
    <name evidence="1" type="ORF">CEXT_523491</name>
</gene>
<protein>
    <submittedName>
        <fullName evidence="1">Uncharacterized protein</fullName>
    </submittedName>
</protein>
<accession>A0AAV4MIT7</accession>
<reference evidence="1 2" key="1">
    <citation type="submission" date="2021-06" db="EMBL/GenBank/DDBJ databases">
        <title>Caerostris extrusa draft genome.</title>
        <authorList>
            <person name="Kono N."/>
            <person name="Arakawa K."/>
        </authorList>
    </citation>
    <scope>NUCLEOTIDE SEQUENCE [LARGE SCALE GENOMIC DNA]</scope>
</reference>